<feature type="transmembrane region" description="Helical" evidence="6">
    <location>
        <begin position="35"/>
        <end position="53"/>
    </location>
</feature>
<dbReference type="EMBL" id="FOOK01000018">
    <property type="protein sequence ID" value="SFG15236.1"/>
    <property type="molecule type" value="Genomic_DNA"/>
</dbReference>
<dbReference type="PANTHER" id="PTHR21716">
    <property type="entry name" value="TRANSMEMBRANE PROTEIN"/>
    <property type="match status" value="1"/>
</dbReference>
<feature type="transmembrane region" description="Helical" evidence="6">
    <location>
        <begin position="296"/>
        <end position="314"/>
    </location>
</feature>
<comment type="subcellular location">
    <subcellularLocation>
        <location evidence="1">Membrane</location>
        <topology evidence="1">Multi-pass membrane protein</topology>
    </subcellularLocation>
</comment>
<feature type="transmembrane region" description="Helical" evidence="6">
    <location>
        <begin position="12"/>
        <end position="29"/>
    </location>
</feature>
<dbReference type="STRING" id="201973.SAMN04488025_11811"/>
<evidence type="ECO:0000256" key="5">
    <source>
        <dbReference type="ARBA" id="ARBA00023136"/>
    </source>
</evidence>
<feature type="transmembrane region" description="Helical" evidence="6">
    <location>
        <begin position="65"/>
        <end position="92"/>
    </location>
</feature>
<evidence type="ECO:0000256" key="2">
    <source>
        <dbReference type="ARBA" id="ARBA00009773"/>
    </source>
</evidence>
<dbReference type="GO" id="GO:0016020">
    <property type="term" value="C:membrane"/>
    <property type="evidence" value="ECO:0007669"/>
    <property type="project" value="UniProtKB-SubCell"/>
</dbReference>
<dbReference type="Pfam" id="PF01594">
    <property type="entry name" value="AI-2E_transport"/>
    <property type="match status" value="1"/>
</dbReference>
<name>A0A1I2PNN5_9BACL</name>
<sequence>MNIGSSQLIGILIRLGLLVLIGVAAYYILSFALPLLYPFLIGWLIAMAIEPAVRFMENKLRLPRWAGVSLMLIIVLAVVSSLLVLLVTQVVIELTRLAELLPTSLERFNQYLLDLFLDEDTGISHLIQNVQTYLQNNPEHQKEIVSSIRENLGVITQKGTELITGIIAGIGSFLTDLPYIVAVIVIIFLAALFIGLDWPRMRDALNRSLPERVRRTGGIVLKDIRTSLFGFVRAQLTLISITAILVMIGLWILGVKYALTVAIIIGVVDLLPYLGVGAVLVPWSAYSFFFGGDTKLAVGLLVLYGVLLVVRQILETKLVSSNVGLDPLTTLIALFVGLNLFGFIGLIIGPVSVVIAIALYRANVFRDLWRFIKGDSFNRS</sequence>
<dbReference type="GO" id="GO:0055085">
    <property type="term" value="P:transmembrane transport"/>
    <property type="evidence" value="ECO:0007669"/>
    <property type="project" value="TreeGrafter"/>
</dbReference>
<dbReference type="AlphaFoldDB" id="A0A1I2PNN5"/>
<dbReference type="Proteomes" id="UP000198661">
    <property type="component" value="Unassembled WGS sequence"/>
</dbReference>
<feature type="transmembrane region" description="Helical" evidence="6">
    <location>
        <begin position="334"/>
        <end position="360"/>
    </location>
</feature>
<dbReference type="RefSeq" id="WP_092038798.1">
    <property type="nucleotide sequence ID" value="NZ_FOOK01000018.1"/>
</dbReference>
<dbReference type="InterPro" id="IPR002549">
    <property type="entry name" value="AI-2E-like"/>
</dbReference>
<organism evidence="7 8">
    <name type="scientific">Planifilum fulgidum</name>
    <dbReference type="NCBI Taxonomy" id="201973"/>
    <lineage>
        <taxon>Bacteria</taxon>
        <taxon>Bacillati</taxon>
        <taxon>Bacillota</taxon>
        <taxon>Bacilli</taxon>
        <taxon>Bacillales</taxon>
        <taxon>Thermoactinomycetaceae</taxon>
        <taxon>Planifilum</taxon>
    </lineage>
</organism>
<keyword evidence="4 6" id="KW-1133">Transmembrane helix</keyword>
<gene>
    <name evidence="7" type="ORF">SAMN04488025_11811</name>
</gene>
<dbReference type="NCBIfam" id="TIGR02872">
    <property type="entry name" value="spore_ytvI"/>
    <property type="match status" value="1"/>
</dbReference>
<evidence type="ECO:0000313" key="7">
    <source>
        <dbReference type="EMBL" id="SFG15236.1"/>
    </source>
</evidence>
<proteinExistence type="inferred from homology"/>
<feature type="transmembrane region" description="Helical" evidence="6">
    <location>
        <begin position="259"/>
        <end position="284"/>
    </location>
</feature>
<evidence type="ECO:0000256" key="1">
    <source>
        <dbReference type="ARBA" id="ARBA00004141"/>
    </source>
</evidence>
<keyword evidence="3 6" id="KW-0812">Transmembrane</keyword>
<keyword evidence="8" id="KW-1185">Reference proteome</keyword>
<feature type="transmembrane region" description="Helical" evidence="6">
    <location>
        <begin position="231"/>
        <end position="253"/>
    </location>
</feature>
<protein>
    <submittedName>
        <fullName evidence="7">Sporulation integral membrane protein YtvI</fullName>
    </submittedName>
</protein>
<keyword evidence="5 6" id="KW-0472">Membrane</keyword>
<dbReference type="OrthoDB" id="9774361at2"/>
<reference evidence="7 8" key="1">
    <citation type="submission" date="2016-10" db="EMBL/GenBank/DDBJ databases">
        <authorList>
            <person name="de Groot N.N."/>
        </authorList>
    </citation>
    <scope>NUCLEOTIDE SEQUENCE [LARGE SCALE GENOMIC DNA]</scope>
    <source>
        <strain evidence="7 8">DSM 44945</strain>
    </source>
</reference>
<dbReference type="PANTHER" id="PTHR21716:SF68">
    <property type="entry name" value="TRANSPORT PROTEIN YTVI-RELATED"/>
    <property type="match status" value="1"/>
</dbReference>
<comment type="similarity">
    <text evidence="2">Belongs to the autoinducer-2 exporter (AI-2E) (TC 2.A.86) family.</text>
</comment>
<evidence type="ECO:0000313" key="8">
    <source>
        <dbReference type="Proteomes" id="UP000198661"/>
    </source>
</evidence>
<accession>A0A1I2PNN5</accession>
<evidence type="ECO:0000256" key="6">
    <source>
        <dbReference type="SAM" id="Phobius"/>
    </source>
</evidence>
<evidence type="ECO:0000256" key="4">
    <source>
        <dbReference type="ARBA" id="ARBA00022989"/>
    </source>
</evidence>
<feature type="transmembrane region" description="Helical" evidence="6">
    <location>
        <begin position="179"/>
        <end position="198"/>
    </location>
</feature>
<dbReference type="InterPro" id="IPR014227">
    <property type="entry name" value="YtvI-like"/>
</dbReference>
<evidence type="ECO:0000256" key="3">
    <source>
        <dbReference type="ARBA" id="ARBA00022692"/>
    </source>
</evidence>